<keyword evidence="2" id="KW-0378">Hydrolase</keyword>
<feature type="domain" description="UvrD-like helicase C-terminal" evidence="5">
    <location>
        <begin position="374"/>
        <end position="421"/>
    </location>
</feature>
<proteinExistence type="predicted"/>
<dbReference type="InterPro" id="IPR027417">
    <property type="entry name" value="P-loop_NTPase"/>
</dbReference>
<reference evidence="6 7" key="1">
    <citation type="submission" date="2017-10" db="EMBL/GenBank/DDBJ databases">
        <title>Sequencing the genomes of 1000 actinobacteria strains.</title>
        <authorList>
            <person name="Klenk H.-P."/>
        </authorList>
    </citation>
    <scope>NUCLEOTIDE SEQUENCE [LARGE SCALE GENOMIC DNA]</scope>
    <source>
        <strain evidence="6 7">DSM 18966</strain>
    </source>
</reference>
<dbReference type="EMBL" id="PDJG01000001">
    <property type="protein sequence ID" value="PFG34513.1"/>
    <property type="molecule type" value="Genomic_DNA"/>
</dbReference>
<dbReference type="InterPro" id="IPR014017">
    <property type="entry name" value="DNA_helicase_UvrD-like_C"/>
</dbReference>
<evidence type="ECO:0000256" key="2">
    <source>
        <dbReference type="ARBA" id="ARBA00022801"/>
    </source>
</evidence>
<evidence type="ECO:0000256" key="4">
    <source>
        <dbReference type="ARBA" id="ARBA00022840"/>
    </source>
</evidence>
<dbReference type="PANTHER" id="PTHR11070">
    <property type="entry name" value="UVRD / RECB / PCRA DNA HELICASE FAMILY MEMBER"/>
    <property type="match status" value="1"/>
</dbReference>
<dbReference type="Pfam" id="PF13245">
    <property type="entry name" value="AAA_19"/>
    <property type="match status" value="1"/>
</dbReference>
<keyword evidence="7" id="KW-1185">Reference proteome</keyword>
<dbReference type="GO" id="GO:0005524">
    <property type="term" value="F:ATP binding"/>
    <property type="evidence" value="ECO:0007669"/>
    <property type="project" value="UniProtKB-KW"/>
</dbReference>
<dbReference type="Gene3D" id="3.40.50.300">
    <property type="entry name" value="P-loop containing nucleotide triphosphate hydrolases"/>
    <property type="match status" value="2"/>
</dbReference>
<dbReference type="SUPFAM" id="SSF52540">
    <property type="entry name" value="P-loop containing nucleoside triphosphate hydrolases"/>
    <property type="match status" value="1"/>
</dbReference>
<comment type="caution">
    <text evidence="6">The sequence shown here is derived from an EMBL/GenBank/DDBJ whole genome shotgun (WGS) entry which is preliminary data.</text>
</comment>
<keyword evidence="4" id="KW-0067">ATP-binding</keyword>
<keyword evidence="1" id="KW-0547">Nucleotide-binding</keyword>
<dbReference type="Pfam" id="PF13361">
    <property type="entry name" value="UvrD_C"/>
    <property type="match status" value="1"/>
</dbReference>
<sequence>MEAVSSPELDASQRAAVEIEPSSRQVVVSGPGSGKTEVVSGLVARLVQDEGLDPEFELLVVSFSRAAVHAVNRRLQAGDIQASAAVRTLDSLAQQVTREAFGEEITSYRVFDRRIERAIQALRAGAWDAVDDVAHLVVDEVQDVVGLRAEFLEALIESLPEGAGFTLLGDLAQAIYDFQLSPEHPTTSAEVLARLGAGAGVVRRDLTGSYRAGTREARAAVALRDGAGSSLENAVDEVADFVSELTPIVDEDLAALARSHGRTFAILTATNGEALMEVQDLWRARVPAIVRRPATAPVVDRWVAEVLADRPNWSFEDLLASVGDRALATDRWRGLRSWLPAGSRSLATRDISRRLQRAAIPAELVGSDPDVPVVSTIHRAKGLEFDTVVMAQYPPPVDGDREPAEVTRIIYVGLTRARFRLSRIERNRYPHILHRDHKSRRWLRSYVKKNRVKALEISGDDVDRSRPPGDDDLLAVQHHLRTAVTTGDRLHLEYDWTSGEVPYWRLQHEGVTVGRTTEGFGQDAKRLLWGRIDLDLKDVHVECIETVGGEPTEDLPGGIGRYGLWLGVRPVGFACREWKAEE</sequence>
<dbReference type="AlphaFoldDB" id="A0A2A9E6P2"/>
<dbReference type="InterPro" id="IPR000212">
    <property type="entry name" value="DNA_helicase_UvrD/REP"/>
</dbReference>
<dbReference type="GO" id="GO:0016787">
    <property type="term" value="F:hydrolase activity"/>
    <property type="evidence" value="ECO:0007669"/>
    <property type="project" value="UniProtKB-KW"/>
</dbReference>
<dbReference type="RefSeq" id="WP_098455535.1">
    <property type="nucleotide sequence ID" value="NZ_PDJG01000001.1"/>
</dbReference>
<organism evidence="6 7">
    <name type="scientific">Sanguibacter antarcticus</name>
    <dbReference type="NCBI Taxonomy" id="372484"/>
    <lineage>
        <taxon>Bacteria</taxon>
        <taxon>Bacillati</taxon>
        <taxon>Actinomycetota</taxon>
        <taxon>Actinomycetes</taxon>
        <taxon>Micrococcales</taxon>
        <taxon>Sanguibacteraceae</taxon>
        <taxon>Sanguibacter</taxon>
    </lineage>
</organism>
<name>A0A2A9E6P2_9MICO</name>
<dbReference type="Proteomes" id="UP000225548">
    <property type="component" value="Unassembled WGS sequence"/>
</dbReference>
<dbReference type="GO" id="GO:0003677">
    <property type="term" value="F:DNA binding"/>
    <property type="evidence" value="ECO:0007669"/>
    <property type="project" value="InterPro"/>
</dbReference>
<evidence type="ECO:0000259" key="5">
    <source>
        <dbReference type="Pfam" id="PF13361"/>
    </source>
</evidence>
<evidence type="ECO:0000313" key="6">
    <source>
        <dbReference type="EMBL" id="PFG34513.1"/>
    </source>
</evidence>
<accession>A0A2A9E6P2</accession>
<evidence type="ECO:0000256" key="1">
    <source>
        <dbReference type="ARBA" id="ARBA00022741"/>
    </source>
</evidence>
<evidence type="ECO:0000256" key="3">
    <source>
        <dbReference type="ARBA" id="ARBA00022806"/>
    </source>
</evidence>
<keyword evidence="3 6" id="KW-0347">Helicase</keyword>
<dbReference type="GO" id="GO:0003678">
    <property type="term" value="F:DNA helicase activity"/>
    <property type="evidence" value="ECO:0007669"/>
    <property type="project" value="InterPro"/>
</dbReference>
<evidence type="ECO:0000313" key="7">
    <source>
        <dbReference type="Proteomes" id="UP000225548"/>
    </source>
</evidence>
<protein>
    <submittedName>
        <fullName evidence="6">UvrD-like helicase family protein</fullName>
    </submittedName>
</protein>
<gene>
    <name evidence="6" type="ORF">ATL42_2426</name>
</gene>